<accession>A0ACB8VR41</accession>
<evidence type="ECO:0000313" key="2">
    <source>
        <dbReference type="Proteomes" id="UP000831701"/>
    </source>
</evidence>
<keyword evidence="2" id="KW-1185">Reference proteome</keyword>
<dbReference type="EMBL" id="CM041548">
    <property type="protein sequence ID" value="KAI3358082.1"/>
    <property type="molecule type" value="Genomic_DNA"/>
</dbReference>
<organism evidence="1 2">
    <name type="scientific">Scortum barcoo</name>
    <name type="common">barcoo grunter</name>
    <dbReference type="NCBI Taxonomy" id="214431"/>
    <lineage>
        <taxon>Eukaryota</taxon>
        <taxon>Metazoa</taxon>
        <taxon>Chordata</taxon>
        <taxon>Craniata</taxon>
        <taxon>Vertebrata</taxon>
        <taxon>Euteleostomi</taxon>
        <taxon>Actinopterygii</taxon>
        <taxon>Neopterygii</taxon>
        <taxon>Teleostei</taxon>
        <taxon>Neoteleostei</taxon>
        <taxon>Acanthomorphata</taxon>
        <taxon>Eupercaria</taxon>
        <taxon>Centrarchiformes</taxon>
        <taxon>Terapontoidei</taxon>
        <taxon>Terapontidae</taxon>
        <taxon>Scortum</taxon>
    </lineage>
</organism>
<reference evidence="1" key="1">
    <citation type="submission" date="2022-04" db="EMBL/GenBank/DDBJ databases">
        <title>Jade perch genome.</title>
        <authorList>
            <person name="Chao B."/>
        </authorList>
    </citation>
    <scope>NUCLEOTIDE SEQUENCE</scope>
    <source>
        <strain evidence="1">CB-2022</strain>
    </source>
</reference>
<sequence length="568" mass="62609">MAWVRVELLAVLTGTLLLVSVRGWEPIDPTQLLSFYETGQLGGQLGEPRGGPVTVVSSDYDEYDEEVPEVVGAATSENSHPFGDYGFQVGSIDTRSENWDSITDGGFQMEFEEVSPRTWTSSTSQSSAGLDVVCSNVGFQITLPSGPLSEVKVVGSKDLMSLMDAPESCGYEVNSFKNTLTVPFTGCHVKHVGYCKNDTYSLQLLYVDDFGQTQVGTASCEGSLTSDLSQLRHSSGQPRSTSHCPNPPTEPSKAQNCAVATGERVTCGQSGISSSDCETMGCCVDSSKSACYYPLDECTADQHFVFAIRYNSASIPVDPTKLVIPGNTNCKPVVVNDKVAVFKFKVTECGTHAYEVGETKIYLCEVQTLVKALNLKYGVITRNYPHRFMVECRYSKSGSAQQSLASVGYMVKTPNSVLPSSIKRKGLYGVELRIAKDSSYSSYLPSYHQPLRLLLGKPVYLELRLKSPKPDAVIVVNYCLAYPRFAKNALVLVYEGCANPYDPNVSILQVSDLPKNRHQRRFVVKAFQFMDQKTNKYLDEEKCVGLPKRRVQNDALMERHHKDLQLRT</sequence>
<comment type="caution">
    <text evidence="1">The sequence shown here is derived from an EMBL/GenBank/DDBJ whole genome shotgun (WGS) entry which is preliminary data.</text>
</comment>
<protein>
    <submittedName>
        <fullName evidence="1">Uncharacterized protein</fullName>
    </submittedName>
</protein>
<proteinExistence type="predicted"/>
<evidence type="ECO:0000313" key="1">
    <source>
        <dbReference type="EMBL" id="KAI3358082.1"/>
    </source>
</evidence>
<gene>
    <name evidence="1" type="ORF">L3Q82_003093</name>
</gene>
<name>A0ACB8VR41_9TELE</name>
<dbReference type="Proteomes" id="UP000831701">
    <property type="component" value="Chromosome 18"/>
</dbReference>